<accession>A0A5R8KDW3</accession>
<dbReference type="EMBL" id="VAUV01000008">
    <property type="protein sequence ID" value="TLD70492.1"/>
    <property type="molecule type" value="Genomic_DNA"/>
</dbReference>
<feature type="transmembrane region" description="Helical" evidence="1">
    <location>
        <begin position="38"/>
        <end position="61"/>
    </location>
</feature>
<organism evidence="2 3">
    <name type="scientific">Phragmitibacter flavus</name>
    <dbReference type="NCBI Taxonomy" id="2576071"/>
    <lineage>
        <taxon>Bacteria</taxon>
        <taxon>Pseudomonadati</taxon>
        <taxon>Verrucomicrobiota</taxon>
        <taxon>Verrucomicrobiia</taxon>
        <taxon>Verrucomicrobiales</taxon>
        <taxon>Verrucomicrobiaceae</taxon>
        <taxon>Phragmitibacter</taxon>
    </lineage>
</organism>
<dbReference type="Proteomes" id="UP000306196">
    <property type="component" value="Unassembled WGS sequence"/>
</dbReference>
<name>A0A5R8KDW3_9BACT</name>
<sequence>MPTFTAMSHKFKEYCSEVWTNSPLGTFERRVEVYQWGFHNIILGFAGIWVPLLALSFFGLFRKEALILSGDIPMFAVTLSAVSLGFFVKETQLVLRKRAIVTYILLMLTMIVGVIARSMLALYPTTPSLQLDMTLVKWVTIALVVIAVFSNFRLFMIQIDSTSPAKIQKEFDKNADQMSEQAKTGNQASGVRV</sequence>
<evidence type="ECO:0000313" key="3">
    <source>
        <dbReference type="Proteomes" id="UP000306196"/>
    </source>
</evidence>
<protein>
    <submittedName>
        <fullName evidence="2">Uncharacterized protein</fullName>
    </submittedName>
</protein>
<keyword evidence="1" id="KW-0812">Transmembrane</keyword>
<dbReference type="AlphaFoldDB" id="A0A5R8KDW3"/>
<keyword evidence="1" id="KW-1133">Transmembrane helix</keyword>
<feature type="transmembrane region" description="Helical" evidence="1">
    <location>
        <begin position="100"/>
        <end position="123"/>
    </location>
</feature>
<evidence type="ECO:0000256" key="1">
    <source>
        <dbReference type="SAM" id="Phobius"/>
    </source>
</evidence>
<proteinExistence type="predicted"/>
<keyword evidence="1" id="KW-0472">Membrane</keyword>
<evidence type="ECO:0000313" key="2">
    <source>
        <dbReference type="EMBL" id="TLD70492.1"/>
    </source>
</evidence>
<feature type="transmembrane region" description="Helical" evidence="1">
    <location>
        <begin position="67"/>
        <end position="88"/>
    </location>
</feature>
<feature type="transmembrane region" description="Helical" evidence="1">
    <location>
        <begin position="135"/>
        <end position="156"/>
    </location>
</feature>
<comment type="caution">
    <text evidence="2">The sequence shown here is derived from an EMBL/GenBank/DDBJ whole genome shotgun (WGS) entry which is preliminary data.</text>
</comment>
<keyword evidence="3" id="KW-1185">Reference proteome</keyword>
<reference evidence="2 3" key="1">
    <citation type="submission" date="2019-05" db="EMBL/GenBank/DDBJ databases">
        <title>Verrucobacter flavum gen. nov., sp. nov. a new member of the family Verrucomicrobiaceae.</title>
        <authorList>
            <person name="Szuroczki S."/>
            <person name="Abbaszade G."/>
            <person name="Szabo A."/>
            <person name="Felfoldi T."/>
            <person name="Schumann P."/>
            <person name="Boka K."/>
            <person name="Keki Z."/>
            <person name="Toumi M."/>
            <person name="Toth E."/>
        </authorList>
    </citation>
    <scope>NUCLEOTIDE SEQUENCE [LARGE SCALE GENOMIC DNA]</scope>
    <source>
        <strain evidence="2 3">MG-N-17</strain>
    </source>
</reference>
<gene>
    <name evidence="2" type="ORF">FEM03_12260</name>
</gene>